<evidence type="ECO:0000313" key="2">
    <source>
        <dbReference type="Proteomes" id="UP000178444"/>
    </source>
</evidence>
<gene>
    <name evidence="1" type="ORF">A2941_00260</name>
</gene>
<dbReference type="AlphaFoldDB" id="A0A1F8GPC1"/>
<name>A0A1F8GPC1_9BACT</name>
<evidence type="ECO:0000313" key="1">
    <source>
        <dbReference type="EMBL" id="OGN27277.1"/>
    </source>
</evidence>
<accession>A0A1F8GPC1</accession>
<reference evidence="1 2" key="1">
    <citation type="journal article" date="2016" name="Nat. Commun.">
        <title>Thousands of microbial genomes shed light on interconnected biogeochemical processes in an aquifer system.</title>
        <authorList>
            <person name="Anantharaman K."/>
            <person name="Brown C.T."/>
            <person name="Hug L.A."/>
            <person name="Sharon I."/>
            <person name="Castelle C.J."/>
            <person name="Probst A.J."/>
            <person name="Thomas B.C."/>
            <person name="Singh A."/>
            <person name="Wilkins M.J."/>
            <person name="Karaoz U."/>
            <person name="Brodie E.L."/>
            <person name="Williams K.H."/>
            <person name="Hubbard S.S."/>
            <person name="Banfield J.F."/>
        </authorList>
    </citation>
    <scope>NUCLEOTIDE SEQUENCE [LARGE SCALE GENOMIC DNA]</scope>
</reference>
<organism evidence="1 2">
    <name type="scientific">Candidatus Yanofskybacteria bacterium RIFCSPLOWO2_01_FULL_49_17</name>
    <dbReference type="NCBI Taxonomy" id="1802700"/>
    <lineage>
        <taxon>Bacteria</taxon>
        <taxon>Candidatus Yanofskyibacteriota</taxon>
    </lineage>
</organism>
<dbReference type="Proteomes" id="UP000178444">
    <property type="component" value="Unassembled WGS sequence"/>
</dbReference>
<protein>
    <submittedName>
        <fullName evidence="1">Uncharacterized protein</fullName>
    </submittedName>
</protein>
<sequence>MNPNTTNKNPKILYKKLSYQICGICYNVHNELGRFRNEKQYSDAIEQKLKENGIHYKREYSLNENIP</sequence>
<proteinExistence type="predicted"/>
<dbReference type="EMBL" id="MGKO01000013">
    <property type="protein sequence ID" value="OGN27277.1"/>
    <property type="molecule type" value="Genomic_DNA"/>
</dbReference>
<dbReference type="Pfam" id="PF13366">
    <property type="entry name" value="PDDEXK_3"/>
    <property type="match status" value="1"/>
</dbReference>
<dbReference type="InterPro" id="IPR026350">
    <property type="entry name" value="GxxExxY"/>
</dbReference>
<comment type="caution">
    <text evidence="1">The sequence shown here is derived from an EMBL/GenBank/DDBJ whole genome shotgun (WGS) entry which is preliminary data.</text>
</comment>